<reference evidence="8" key="1">
    <citation type="submission" date="2021-11" db="EMBL/GenBank/DDBJ databases">
        <title>Streptomyces corallinus and Kineosporia corallina sp. nov., two new coral-derived marine actinobacteria.</title>
        <authorList>
            <person name="Buangrab K."/>
            <person name="Sutthacheep M."/>
            <person name="Yeemin T."/>
            <person name="Harunari E."/>
            <person name="Igarashi Y."/>
            <person name="Sripreechasak P."/>
            <person name="Kanchanasin P."/>
            <person name="Tanasupawat S."/>
            <person name="Phongsopitanun W."/>
        </authorList>
    </citation>
    <scope>NUCLEOTIDE SEQUENCE</scope>
    <source>
        <strain evidence="8">JCM 31032</strain>
    </source>
</reference>
<evidence type="ECO:0000313" key="8">
    <source>
        <dbReference type="EMBL" id="MCD5314332.1"/>
    </source>
</evidence>
<dbReference type="InterPro" id="IPR000792">
    <property type="entry name" value="Tscrpt_reg_LuxR_C"/>
</dbReference>
<dbReference type="InterPro" id="IPR016032">
    <property type="entry name" value="Sig_transdc_resp-reg_C-effctor"/>
</dbReference>
<evidence type="ECO:0000256" key="1">
    <source>
        <dbReference type="ARBA" id="ARBA00022553"/>
    </source>
</evidence>
<dbReference type="PROSITE" id="PS50110">
    <property type="entry name" value="RESPONSE_REGULATORY"/>
    <property type="match status" value="1"/>
</dbReference>
<name>A0A9X1NG28_9ACTN</name>
<evidence type="ECO:0000259" key="6">
    <source>
        <dbReference type="PROSITE" id="PS50043"/>
    </source>
</evidence>
<dbReference type="CDD" id="cd17535">
    <property type="entry name" value="REC_NarL-like"/>
    <property type="match status" value="1"/>
</dbReference>
<dbReference type="SMART" id="SM00421">
    <property type="entry name" value="HTH_LUXR"/>
    <property type="match status" value="1"/>
</dbReference>
<dbReference type="InterPro" id="IPR011006">
    <property type="entry name" value="CheY-like_superfamily"/>
</dbReference>
<feature type="domain" description="HTH luxR-type" evidence="6">
    <location>
        <begin position="152"/>
        <end position="217"/>
    </location>
</feature>
<keyword evidence="9" id="KW-1185">Reference proteome</keyword>
<accession>A0A9X1NG28</accession>
<evidence type="ECO:0000256" key="4">
    <source>
        <dbReference type="ARBA" id="ARBA00023163"/>
    </source>
</evidence>
<dbReference type="RefSeq" id="WP_231446764.1">
    <property type="nucleotide sequence ID" value="NZ_JAJOMB010000016.1"/>
</dbReference>
<dbReference type="PROSITE" id="PS50043">
    <property type="entry name" value="HTH_LUXR_2"/>
    <property type="match status" value="1"/>
</dbReference>
<feature type="domain" description="Response regulatory" evidence="7">
    <location>
        <begin position="7"/>
        <end position="123"/>
    </location>
</feature>
<evidence type="ECO:0000256" key="3">
    <source>
        <dbReference type="ARBA" id="ARBA00023125"/>
    </source>
</evidence>
<dbReference type="GO" id="GO:0000160">
    <property type="term" value="P:phosphorelay signal transduction system"/>
    <property type="evidence" value="ECO:0007669"/>
    <property type="project" value="InterPro"/>
</dbReference>
<dbReference type="Pfam" id="PF00072">
    <property type="entry name" value="Response_reg"/>
    <property type="match status" value="1"/>
</dbReference>
<dbReference type="Proteomes" id="UP001138997">
    <property type="component" value="Unassembled WGS sequence"/>
</dbReference>
<evidence type="ECO:0000256" key="2">
    <source>
        <dbReference type="ARBA" id="ARBA00023015"/>
    </source>
</evidence>
<comment type="caution">
    <text evidence="8">The sequence shown here is derived from an EMBL/GenBank/DDBJ whole genome shotgun (WGS) entry which is preliminary data.</text>
</comment>
<evidence type="ECO:0000313" key="9">
    <source>
        <dbReference type="Proteomes" id="UP001138997"/>
    </source>
</evidence>
<dbReference type="CDD" id="cd06170">
    <property type="entry name" value="LuxR_C_like"/>
    <property type="match status" value="1"/>
</dbReference>
<dbReference type="AlphaFoldDB" id="A0A9X1NG28"/>
<dbReference type="EMBL" id="JAJOMB010000016">
    <property type="protein sequence ID" value="MCD5314332.1"/>
    <property type="molecule type" value="Genomic_DNA"/>
</dbReference>
<keyword evidence="2" id="KW-0805">Transcription regulation</keyword>
<keyword evidence="4" id="KW-0804">Transcription</keyword>
<keyword evidence="1 5" id="KW-0597">Phosphoprotein</keyword>
<dbReference type="SUPFAM" id="SSF52172">
    <property type="entry name" value="CheY-like"/>
    <property type="match status" value="1"/>
</dbReference>
<feature type="modified residue" description="4-aspartylphosphate" evidence="5">
    <location>
        <position position="58"/>
    </location>
</feature>
<dbReference type="PANTHER" id="PTHR43214">
    <property type="entry name" value="TWO-COMPONENT RESPONSE REGULATOR"/>
    <property type="match status" value="1"/>
</dbReference>
<dbReference type="SUPFAM" id="SSF46894">
    <property type="entry name" value="C-terminal effector domain of the bipartite response regulators"/>
    <property type="match status" value="1"/>
</dbReference>
<protein>
    <submittedName>
        <fullName evidence="8">Response regulator transcription factor</fullName>
    </submittedName>
</protein>
<dbReference type="InterPro" id="IPR058245">
    <property type="entry name" value="NreC/VraR/RcsB-like_REC"/>
</dbReference>
<dbReference type="PANTHER" id="PTHR43214:SF24">
    <property type="entry name" value="TRANSCRIPTIONAL REGULATORY PROTEIN NARL-RELATED"/>
    <property type="match status" value="1"/>
</dbReference>
<dbReference type="PRINTS" id="PR00038">
    <property type="entry name" value="HTHLUXR"/>
</dbReference>
<evidence type="ECO:0000259" key="7">
    <source>
        <dbReference type="PROSITE" id="PS50110"/>
    </source>
</evidence>
<dbReference type="SMART" id="SM00448">
    <property type="entry name" value="REC"/>
    <property type="match status" value="1"/>
</dbReference>
<evidence type="ECO:0000256" key="5">
    <source>
        <dbReference type="PROSITE-ProRule" id="PRU00169"/>
    </source>
</evidence>
<dbReference type="InterPro" id="IPR001789">
    <property type="entry name" value="Sig_transdc_resp-reg_receiver"/>
</dbReference>
<dbReference type="InterPro" id="IPR039420">
    <property type="entry name" value="WalR-like"/>
</dbReference>
<organism evidence="8 9">
    <name type="scientific">Kineosporia babensis</name>
    <dbReference type="NCBI Taxonomy" id="499548"/>
    <lineage>
        <taxon>Bacteria</taxon>
        <taxon>Bacillati</taxon>
        <taxon>Actinomycetota</taxon>
        <taxon>Actinomycetes</taxon>
        <taxon>Kineosporiales</taxon>
        <taxon>Kineosporiaceae</taxon>
        <taxon>Kineosporia</taxon>
    </lineage>
</organism>
<proteinExistence type="predicted"/>
<gene>
    <name evidence="8" type="ORF">LR394_25840</name>
</gene>
<dbReference type="GO" id="GO:0006355">
    <property type="term" value="P:regulation of DNA-templated transcription"/>
    <property type="evidence" value="ECO:0007669"/>
    <property type="project" value="InterPro"/>
</dbReference>
<dbReference type="Pfam" id="PF00196">
    <property type="entry name" value="GerE"/>
    <property type="match status" value="1"/>
</dbReference>
<dbReference type="Gene3D" id="3.40.50.2300">
    <property type="match status" value="1"/>
</dbReference>
<sequence length="219" mass="23301">MTGGPIRVLLADDDQLVRAGIAGILETADDIEVVAQADDGGAAVELARRIRLDVVLLDIRMPRVDGLRALERIQKERPDLPAAMLTTFSDEHLIEAAVALGCLGFVLKSDDPKNLISAVRALAAGGAAFSPAVGRWLVRPQARAAYRRSAQAREAVAALSPRQRDLLAQLSTGRSNAQIAQALSLTPGTVKQYLSTLFDVLGIDNRVQAALIAYEAGND</sequence>
<keyword evidence="3" id="KW-0238">DNA-binding</keyword>
<dbReference type="GO" id="GO:0003677">
    <property type="term" value="F:DNA binding"/>
    <property type="evidence" value="ECO:0007669"/>
    <property type="project" value="UniProtKB-KW"/>
</dbReference>